<accession>A0A8X8X401</accession>
<dbReference type="EMBL" id="PNBA02000012">
    <property type="protein sequence ID" value="KAG6405273.1"/>
    <property type="molecule type" value="Genomic_DNA"/>
</dbReference>
<organism evidence="2">
    <name type="scientific">Salvia splendens</name>
    <name type="common">Scarlet sage</name>
    <dbReference type="NCBI Taxonomy" id="180675"/>
    <lineage>
        <taxon>Eukaryota</taxon>
        <taxon>Viridiplantae</taxon>
        <taxon>Streptophyta</taxon>
        <taxon>Embryophyta</taxon>
        <taxon>Tracheophyta</taxon>
        <taxon>Spermatophyta</taxon>
        <taxon>Magnoliopsida</taxon>
        <taxon>eudicotyledons</taxon>
        <taxon>Gunneridae</taxon>
        <taxon>Pentapetalae</taxon>
        <taxon>asterids</taxon>
        <taxon>lamiids</taxon>
        <taxon>Lamiales</taxon>
        <taxon>Lamiaceae</taxon>
        <taxon>Nepetoideae</taxon>
        <taxon>Mentheae</taxon>
        <taxon>Salviinae</taxon>
        <taxon>Salvia</taxon>
        <taxon>Salvia subgen. Calosphace</taxon>
        <taxon>core Calosphace</taxon>
    </lineage>
</organism>
<evidence type="ECO:0000313" key="2">
    <source>
        <dbReference type="EMBL" id="KAG6405273.1"/>
    </source>
</evidence>
<dbReference type="Proteomes" id="UP000298416">
    <property type="component" value="Unassembled WGS sequence"/>
</dbReference>
<sequence>MKNSTTTPEREAAEQPESGEFMELRPRLGEKEANFSAELQIRLFRRREAAEESEAEEGGGEGEISGGFGVEFVRDSIALFTNFRLKFDDA</sequence>
<reference evidence="2" key="2">
    <citation type="submission" date="2020-08" db="EMBL/GenBank/DDBJ databases">
        <title>Plant Genome Project.</title>
        <authorList>
            <person name="Zhang R.-G."/>
        </authorList>
    </citation>
    <scope>NUCLEOTIDE SEQUENCE</scope>
    <source>
        <strain evidence="2">Huo1</strain>
        <tissue evidence="2">Leaf</tissue>
    </source>
</reference>
<evidence type="ECO:0000256" key="1">
    <source>
        <dbReference type="SAM" id="MobiDB-lite"/>
    </source>
</evidence>
<feature type="region of interest" description="Disordered" evidence="1">
    <location>
        <begin position="47"/>
        <end position="66"/>
    </location>
</feature>
<gene>
    <name evidence="2" type="ORF">SASPL_132860</name>
</gene>
<reference evidence="2" key="1">
    <citation type="submission" date="2018-01" db="EMBL/GenBank/DDBJ databases">
        <authorList>
            <person name="Mao J.F."/>
        </authorList>
    </citation>
    <scope>NUCLEOTIDE SEQUENCE</scope>
    <source>
        <strain evidence="2">Huo1</strain>
        <tissue evidence="2">Leaf</tissue>
    </source>
</reference>
<name>A0A8X8X401_SALSN</name>
<protein>
    <submittedName>
        <fullName evidence="2">Uncharacterized protein</fullName>
    </submittedName>
</protein>
<keyword evidence="3" id="KW-1185">Reference proteome</keyword>
<evidence type="ECO:0000313" key="3">
    <source>
        <dbReference type="Proteomes" id="UP000298416"/>
    </source>
</evidence>
<feature type="compositionally biased region" description="Acidic residues" evidence="1">
    <location>
        <begin position="51"/>
        <end position="60"/>
    </location>
</feature>
<proteinExistence type="predicted"/>
<comment type="caution">
    <text evidence="2">The sequence shown here is derived from an EMBL/GenBank/DDBJ whole genome shotgun (WGS) entry which is preliminary data.</text>
</comment>
<feature type="region of interest" description="Disordered" evidence="1">
    <location>
        <begin position="1"/>
        <end position="22"/>
    </location>
</feature>
<dbReference type="AlphaFoldDB" id="A0A8X8X401"/>